<dbReference type="EMBL" id="BBLT01000008">
    <property type="protein sequence ID" value="GAL86579.1"/>
    <property type="molecule type" value="Genomic_DNA"/>
</dbReference>
<accession>A0A098LJC7</accession>
<evidence type="ECO:0008006" key="3">
    <source>
        <dbReference type="Google" id="ProtNLM"/>
    </source>
</evidence>
<evidence type="ECO:0000313" key="1">
    <source>
        <dbReference type="EMBL" id="GAL86579.1"/>
    </source>
</evidence>
<proteinExistence type="predicted"/>
<dbReference type="NCBIfam" id="NF033205">
    <property type="entry name" value="IPExxxVDY"/>
    <property type="match status" value="1"/>
</dbReference>
<organism evidence="1 2">
    <name type="scientific">Sporocytophaga myxococcoides</name>
    <dbReference type="NCBI Taxonomy" id="153721"/>
    <lineage>
        <taxon>Bacteria</taxon>
        <taxon>Pseudomonadati</taxon>
        <taxon>Bacteroidota</taxon>
        <taxon>Cytophagia</taxon>
        <taxon>Cytophagales</taxon>
        <taxon>Cytophagaceae</taxon>
        <taxon>Sporocytophaga</taxon>
    </lineage>
</organism>
<evidence type="ECO:0000313" key="2">
    <source>
        <dbReference type="Proteomes" id="UP000030185"/>
    </source>
</evidence>
<name>A0A098LJC7_9BACT</name>
<reference evidence="1 2" key="1">
    <citation type="submission" date="2014-09" db="EMBL/GenBank/DDBJ databases">
        <title>Sporocytophaga myxococcoides PG-01 genome sequencing.</title>
        <authorList>
            <person name="Liu L."/>
            <person name="Gao P.J."/>
            <person name="Chen G.J."/>
            <person name="Wang L.S."/>
        </authorList>
    </citation>
    <scope>NUCLEOTIDE SEQUENCE [LARGE SCALE GENOMIC DNA]</scope>
    <source>
        <strain evidence="1 2">PG-01</strain>
    </source>
</reference>
<sequence length="142" mass="17050">MKTTKLVVDYEYDFEFFAIISSVKAHKLAWSINKVLSINLCKQEDIKLDFIKDWKLVITNYIYEKEYSVFRLLKNRSCESENLPKPFLVPELKEYDYFIHMSGEVMLFETAELFEKLKELQIVQYVKKIEVNKLKSKENLIF</sequence>
<dbReference type="AlphaFoldDB" id="A0A098LJC7"/>
<gene>
    <name evidence="1" type="ORF">MYP_3809</name>
</gene>
<comment type="caution">
    <text evidence="1">The sequence shown here is derived from an EMBL/GenBank/DDBJ whole genome shotgun (WGS) entry which is preliminary data.</text>
</comment>
<dbReference type="OrthoDB" id="676614at2"/>
<dbReference type="STRING" id="153721.MYP_3809"/>
<keyword evidence="2" id="KW-1185">Reference proteome</keyword>
<dbReference type="Proteomes" id="UP000030185">
    <property type="component" value="Unassembled WGS sequence"/>
</dbReference>
<dbReference type="eggNOG" id="ENOG5032UIS">
    <property type="taxonomic scope" value="Bacteria"/>
</dbReference>
<dbReference type="InterPro" id="IPR047690">
    <property type="entry name" value="IPExxxVDY_fam"/>
</dbReference>
<protein>
    <recommendedName>
        <fullName evidence="3">IPExxxVDY family protein</fullName>
    </recommendedName>
</protein>